<dbReference type="InterPro" id="IPR023232">
    <property type="entry name" value="Glyco_hydro_2_AS"/>
</dbReference>
<dbReference type="Pfam" id="PF02837">
    <property type="entry name" value="Glyco_hydro_2_N"/>
    <property type="match status" value="1"/>
</dbReference>
<dbReference type="GO" id="GO:0005975">
    <property type="term" value="P:carbohydrate metabolic process"/>
    <property type="evidence" value="ECO:0007669"/>
    <property type="project" value="InterPro"/>
</dbReference>
<dbReference type="PANTHER" id="PTHR10066">
    <property type="entry name" value="BETA-GLUCURONIDASE"/>
    <property type="match status" value="1"/>
</dbReference>
<dbReference type="InterPro" id="IPR006104">
    <property type="entry name" value="Glyco_hydro_2_N"/>
</dbReference>
<evidence type="ECO:0000256" key="7">
    <source>
        <dbReference type="ARBA" id="ARBA00023295"/>
    </source>
</evidence>
<proteinExistence type="inferred from homology"/>
<keyword evidence="8" id="KW-0458">Lysosome</keyword>
<dbReference type="SUPFAM" id="SSF49303">
    <property type="entry name" value="beta-Galactosidase/glucuronidase domain"/>
    <property type="match status" value="1"/>
</dbReference>
<feature type="domain" description="Glycoside hydrolase family 2 catalytic" evidence="12">
    <location>
        <begin position="399"/>
        <end position="721"/>
    </location>
</feature>
<dbReference type="FunFam" id="2.60.120.260:FF:000027">
    <property type="entry name" value="Beta-glucuronidase"/>
    <property type="match status" value="1"/>
</dbReference>
<comment type="subunit">
    <text evidence="8">Homotetramer.</text>
</comment>
<dbReference type="GO" id="GO:0005615">
    <property type="term" value="C:extracellular space"/>
    <property type="evidence" value="ECO:0007669"/>
    <property type="project" value="TreeGrafter"/>
</dbReference>
<keyword evidence="15" id="KW-1185">Reference proteome</keyword>
<evidence type="ECO:0000256" key="1">
    <source>
        <dbReference type="ARBA" id="ARBA00003025"/>
    </source>
</evidence>
<keyword evidence="5" id="KW-0732">Signal</keyword>
<keyword evidence="10" id="KW-0812">Transmembrane</keyword>
<dbReference type="GO" id="GO:0004566">
    <property type="term" value="F:beta-glucuronidase activity"/>
    <property type="evidence" value="ECO:0007669"/>
    <property type="project" value="UniProtKB-EC"/>
</dbReference>
<comment type="function">
    <text evidence="1 8">Plays an important role in the degradation of dermatan and keratan sulfates.</text>
</comment>
<dbReference type="InterPro" id="IPR036156">
    <property type="entry name" value="Beta-gal/glucu_dom_sf"/>
</dbReference>
<feature type="domain" description="Glycoside hydrolase family 2 immunoglobulin-like beta-sandwich" evidence="11">
    <location>
        <begin position="279"/>
        <end position="370"/>
    </location>
</feature>
<evidence type="ECO:0000256" key="5">
    <source>
        <dbReference type="ARBA" id="ARBA00022729"/>
    </source>
</evidence>
<dbReference type="Pfam" id="PF02836">
    <property type="entry name" value="Glyco_hydro_2_C"/>
    <property type="match status" value="1"/>
</dbReference>
<dbReference type="PANTHER" id="PTHR10066:SF67">
    <property type="entry name" value="BETA-GLUCURONIDASE"/>
    <property type="match status" value="1"/>
</dbReference>
<organism evidence="14 15">
    <name type="scientific">Anopheles melas</name>
    <dbReference type="NCBI Taxonomy" id="34690"/>
    <lineage>
        <taxon>Eukaryota</taxon>
        <taxon>Metazoa</taxon>
        <taxon>Ecdysozoa</taxon>
        <taxon>Arthropoda</taxon>
        <taxon>Hexapoda</taxon>
        <taxon>Insecta</taxon>
        <taxon>Pterygota</taxon>
        <taxon>Neoptera</taxon>
        <taxon>Endopterygota</taxon>
        <taxon>Diptera</taxon>
        <taxon>Nematocera</taxon>
        <taxon>Culicoidea</taxon>
        <taxon>Culicidae</taxon>
        <taxon>Anophelinae</taxon>
        <taxon>Anopheles</taxon>
    </lineage>
</organism>
<dbReference type="FunFam" id="2.60.40.10:FF:000628">
    <property type="entry name" value="Beta-glucuronidase"/>
    <property type="match status" value="1"/>
</dbReference>
<name>A0A182UKW6_9DIPT</name>
<dbReference type="Gene3D" id="3.20.20.80">
    <property type="entry name" value="Glycosidases"/>
    <property type="match status" value="2"/>
</dbReference>
<reference evidence="14" key="2">
    <citation type="submission" date="2020-05" db="UniProtKB">
        <authorList>
            <consortium name="EnsemblMetazoa"/>
        </authorList>
    </citation>
    <scope>IDENTIFICATION</scope>
    <source>
        <strain evidence="14">CM1001059</strain>
    </source>
</reference>
<keyword evidence="10" id="KW-1133">Transmembrane helix</keyword>
<evidence type="ECO:0000259" key="12">
    <source>
        <dbReference type="Pfam" id="PF02836"/>
    </source>
</evidence>
<feature type="transmembrane region" description="Helical" evidence="10">
    <location>
        <begin position="51"/>
        <end position="76"/>
    </location>
</feature>
<feature type="region of interest" description="Disordered" evidence="9">
    <location>
        <begin position="1"/>
        <end position="44"/>
    </location>
</feature>
<dbReference type="InterPro" id="IPR017853">
    <property type="entry name" value="GH"/>
</dbReference>
<dbReference type="SUPFAM" id="SSF51445">
    <property type="entry name" value="(Trans)glycosidases"/>
    <property type="match status" value="1"/>
</dbReference>
<reference evidence="15" key="1">
    <citation type="submission" date="2014-01" db="EMBL/GenBank/DDBJ databases">
        <title>The Genome Sequence of Anopheles melas CM1001059_A (V2).</title>
        <authorList>
            <consortium name="The Broad Institute Genomics Platform"/>
            <person name="Neafsey D.E."/>
            <person name="Besansky N."/>
            <person name="Howell P."/>
            <person name="Walton C."/>
            <person name="Young S.K."/>
            <person name="Zeng Q."/>
            <person name="Gargeya S."/>
            <person name="Fitzgerald M."/>
            <person name="Haas B."/>
            <person name="Abouelleil A."/>
            <person name="Allen A.W."/>
            <person name="Alvarado L."/>
            <person name="Arachchi H.M."/>
            <person name="Berlin A.M."/>
            <person name="Chapman S.B."/>
            <person name="Gainer-Dewar J."/>
            <person name="Goldberg J."/>
            <person name="Griggs A."/>
            <person name="Gujja S."/>
            <person name="Hansen M."/>
            <person name="Howarth C."/>
            <person name="Imamovic A."/>
            <person name="Ireland A."/>
            <person name="Larimer J."/>
            <person name="McCowan C."/>
            <person name="Murphy C."/>
            <person name="Pearson M."/>
            <person name="Poon T.W."/>
            <person name="Priest M."/>
            <person name="Roberts A."/>
            <person name="Saif S."/>
            <person name="Shea T."/>
            <person name="Sisk P."/>
            <person name="Sykes S."/>
            <person name="Wortman J."/>
            <person name="Nusbaum C."/>
            <person name="Birren B."/>
        </authorList>
    </citation>
    <scope>NUCLEOTIDE SEQUENCE [LARGE SCALE GENOMIC DNA]</scope>
    <source>
        <strain evidence="15">CM1001059</strain>
    </source>
</reference>
<evidence type="ECO:0000259" key="13">
    <source>
        <dbReference type="Pfam" id="PF02837"/>
    </source>
</evidence>
<dbReference type="InterPro" id="IPR006103">
    <property type="entry name" value="Glyco_hydro_2_cat"/>
</dbReference>
<dbReference type="Gene3D" id="2.60.40.10">
    <property type="entry name" value="Immunoglobulins"/>
    <property type="match status" value="1"/>
</dbReference>
<keyword evidence="10" id="KW-0472">Membrane</keyword>
<dbReference type="InterPro" id="IPR006101">
    <property type="entry name" value="Glyco_hydro_2"/>
</dbReference>
<evidence type="ECO:0000256" key="2">
    <source>
        <dbReference type="ARBA" id="ARBA00007401"/>
    </source>
</evidence>
<evidence type="ECO:0000256" key="4">
    <source>
        <dbReference type="ARBA" id="ARBA00016205"/>
    </source>
</evidence>
<dbReference type="Gene3D" id="2.60.120.260">
    <property type="entry name" value="Galactose-binding domain-like"/>
    <property type="match status" value="1"/>
</dbReference>
<dbReference type="PROSITE" id="PS00608">
    <property type="entry name" value="GLYCOSYL_HYDROL_F2_2"/>
    <property type="match status" value="1"/>
</dbReference>
<evidence type="ECO:0000313" key="15">
    <source>
        <dbReference type="Proteomes" id="UP000075902"/>
    </source>
</evidence>
<dbReference type="AlphaFoldDB" id="A0A182UKW6"/>
<dbReference type="Proteomes" id="UP000075902">
    <property type="component" value="Unassembled WGS sequence"/>
</dbReference>
<dbReference type="Pfam" id="PF00703">
    <property type="entry name" value="Glyco_hydro_2"/>
    <property type="match status" value="1"/>
</dbReference>
<dbReference type="PROSITE" id="PS00719">
    <property type="entry name" value="GLYCOSYL_HYDROL_F2_1"/>
    <property type="match status" value="1"/>
</dbReference>
<comment type="activity regulation">
    <text evidence="8">Inhibited by L-aspartic acid.</text>
</comment>
<protein>
    <recommendedName>
        <fullName evidence="4 8">Beta-glucuronidase</fullName>
        <ecNumber evidence="3 8">3.2.1.31</ecNumber>
    </recommendedName>
</protein>
<feature type="domain" description="Glycosyl hydrolases family 2 sugar binding" evidence="13">
    <location>
        <begin position="98"/>
        <end position="277"/>
    </location>
</feature>
<dbReference type="InterPro" id="IPR006102">
    <property type="entry name" value="Ig-like_GH2"/>
</dbReference>
<dbReference type="EnsemblMetazoa" id="AMEC022264-RA">
    <property type="protein sequence ID" value="AMEC022264-PA"/>
    <property type="gene ID" value="AMEC022264"/>
</dbReference>
<dbReference type="STRING" id="34690.A0A182UKW6"/>
<dbReference type="VEuPathDB" id="VectorBase:AMEC022264"/>
<dbReference type="InterPro" id="IPR013783">
    <property type="entry name" value="Ig-like_fold"/>
</dbReference>
<evidence type="ECO:0000256" key="6">
    <source>
        <dbReference type="ARBA" id="ARBA00022801"/>
    </source>
</evidence>
<keyword evidence="6 8" id="KW-0378">Hydrolase</keyword>
<dbReference type="GO" id="GO:0019391">
    <property type="term" value="P:glucuronoside catabolic process"/>
    <property type="evidence" value="ECO:0007669"/>
    <property type="project" value="TreeGrafter"/>
</dbReference>
<dbReference type="GO" id="GO:0030246">
    <property type="term" value="F:carbohydrate binding"/>
    <property type="evidence" value="ECO:0007669"/>
    <property type="project" value="TreeGrafter"/>
</dbReference>
<sequence length="753" mass="86056">MRLLSCRRGGGGSVDRDNEAGNANGGSESENGEQPVAAGTADRRRKPRRKLIYTVVTFAVMGMIGCMVNVVFGAMYTSGNESSTEGLLYPIESETREMKKLDGMWNFVRSESNNPSQGIREKWYTDDLARFRKTIQMPVPSSYNDVTEDAGLRDHVGTVWYDRKFFVPRAWSKGDDRVFLRFGSVHYSTIVWINGVQVMTHEFGHLPFEADVTNALKYGAENRITVLCDNVLLQVTVPQGKVDNQAIDNGVELVQSYTFDFFNYAGIHRSVVLYTVPRVYIRDVVIHTSYEGDEGRVDYQVTTSMNETDHLLLKVKLYDRNGTLVSKDESEAKLQGTVVVPQVQLWWPYLMHPEPGYLYTMEITLGKAQSNDAPTDEKEEDTVLDVYRLKVGIRTLEWNNSSFLINGKPIYFRGFGRHEDSDIRGKGLDLALLTKDFNLLKWIGANAYRTSHYPYSEESMQFADEHGIMIIDECPSVDTENFSQILLEKHKSSIEQLIHRDRNHPSVVMWSIANEPRTGKMVASPYFEAVAQYTKKLDPTRPITAAIAVNVNDDVAAQYLDIVSFNRYNAWYANSGKLNMITNRVIEEAEAWNKKHKRHRLHSGKLNMITNRVIEEAEAWNKKHNKPVLMSEYGADTQEGLHTLPAYIWSEDYQTRVFSQHFKAFDALRKQNFFIGEFVWNFADFKTAQTYTRVGGNKKGIFTRNRQPKAAAYLLRQRYHALGELGKSHLPDDLFLYTAPENSQLLAQEKTEL</sequence>
<dbReference type="EC" id="3.2.1.31" evidence="3 8"/>
<evidence type="ECO:0000256" key="3">
    <source>
        <dbReference type="ARBA" id="ARBA00012761"/>
    </source>
</evidence>
<accession>A0A182UKW6</accession>
<dbReference type="PRINTS" id="PR00132">
    <property type="entry name" value="GLHYDRLASE2"/>
</dbReference>
<dbReference type="InterPro" id="IPR008979">
    <property type="entry name" value="Galactose-bd-like_sf"/>
</dbReference>
<comment type="catalytic activity">
    <reaction evidence="8">
        <text>a beta-D-glucuronoside + H2O = D-glucuronate + an alcohol</text>
        <dbReference type="Rhea" id="RHEA:17633"/>
        <dbReference type="ChEBI" id="CHEBI:15377"/>
        <dbReference type="ChEBI" id="CHEBI:30879"/>
        <dbReference type="ChEBI" id="CHEBI:58720"/>
        <dbReference type="ChEBI" id="CHEBI:83411"/>
        <dbReference type="EC" id="3.2.1.31"/>
    </reaction>
</comment>
<evidence type="ECO:0000256" key="10">
    <source>
        <dbReference type="SAM" id="Phobius"/>
    </source>
</evidence>
<evidence type="ECO:0000256" key="8">
    <source>
        <dbReference type="RuleBase" id="RU361154"/>
    </source>
</evidence>
<comment type="similarity">
    <text evidence="2 8">Belongs to the glycosyl hydrolase 2 family.</text>
</comment>
<feature type="compositionally biased region" description="Low complexity" evidence="9">
    <location>
        <begin position="20"/>
        <end position="33"/>
    </location>
</feature>
<evidence type="ECO:0000259" key="11">
    <source>
        <dbReference type="Pfam" id="PF00703"/>
    </source>
</evidence>
<evidence type="ECO:0000256" key="9">
    <source>
        <dbReference type="SAM" id="MobiDB-lite"/>
    </source>
</evidence>
<keyword evidence="7 8" id="KW-0326">Glycosidase</keyword>
<dbReference type="InterPro" id="IPR023230">
    <property type="entry name" value="Glyco_hydro_2_CS"/>
</dbReference>
<dbReference type="SUPFAM" id="SSF49785">
    <property type="entry name" value="Galactose-binding domain-like"/>
    <property type="match status" value="1"/>
</dbReference>
<evidence type="ECO:0000313" key="14">
    <source>
        <dbReference type="EnsemblMetazoa" id="AMEC022264-PA"/>
    </source>
</evidence>